<evidence type="ECO:0000313" key="2">
    <source>
        <dbReference type="EMBL" id="MBF5058659.1"/>
    </source>
</evidence>
<evidence type="ECO:0000313" key="3">
    <source>
        <dbReference type="Proteomes" id="UP001194714"/>
    </source>
</evidence>
<gene>
    <name evidence="2" type="ORF">NEPTK9_000156</name>
</gene>
<organism evidence="2 3">
    <name type="scientific">Candidatus Neptunichlamydia vexilliferae</name>
    <dbReference type="NCBI Taxonomy" id="1651774"/>
    <lineage>
        <taxon>Bacteria</taxon>
        <taxon>Pseudomonadati</taxon>
        <taxon>Chlamydiota</taxon>
        <taxon>Chlamydiia</taxon>
        <taxon>Parachlamydiales</taxon>
        <taxon>Simkaniaceae</taxon>
        <taxon>Candidatus Neptunichlamydia</taxon>
    </lineage>
</organism>
<comment type="caution">
    <text evidence="2">The sequence shown here is derived from an EMBL/GenBank/DDBJ whole genome shotgun (WGS) entry which is preliminary data.</text>
</comment>
<proteinExistence type="predicted"/>
<reference evidence="2 3" key="1">
    <citation type="submission" date="2020-01" db="EMBL/GenBank/DDBJ databases">
        <title>Draft genome sequence of Cand. Neptunochlamydia vexilliferae K9.</title>
        <authorList>
            <person name="Schulz F."/>
            <person name="Koestlbacher S."/>
            <person name="Wascher F."/>
            <person name="Pizzetti I."/>
            <person name="Horn M."/>
        </authorList>
    </citation>
    <scope>NUCLEOTIDE SEQUENCE [LARGE SCALE GENOMIC DNA]</scope>
    <source>
        <strain evidence="2 3">K9</strain>
    </source>
</reference>
<evidence type="ECO:0000256" key="1">
    <source>
        <dbReference type="SAM" id="MobiDB-lite"/>
    </source>
</evidence>
<feature type="region of interest" description="Disordered" evidence="1">
    <location>
        <begin position="294"/>
        <end position="318"/>
    </location>
</feature>
<dbReference type="EMBL" id="JAAEJV010000002">
    <property type="protein sequence ID" value="MBF5058659.1"/>
    <property type="molecule type" value="Genomic_DNA"/>
</dbReference>
<feature type="compositionally biased region" description="Pro residues" evidence="1">
    <location>
        <begin position="305"/>
        <end position="317"/>
    </location>
</feature>
<keyword evidence="3" id="KW-1185">Reference proteome</keyword>
<dbReference type="RefSeq" id="WP_194846941.1">
    <property type="nucleotide sequence ID" value="NZ_JAAEJV010000002.1"/>
</dbReference>
<accession>A0ABS0AXH4</accession>
<name>A0ABS0AXH4_9BACT</name>
<sequence length="444" mass="50841">MVVSRHLNYIRKHLNKLVEKTSGEVHSVANQLAKDIHEEIEAFKVAYADSLNLTVDKLDPLVRGWLEKINQRVEHLEKKIDKVALVWPDFALNTSLSVPFMGNYPKVTRWSPKYVFGKENAIIHFHGIFPLDSNPKLRIQDKVIEPYEHINTQISFSIPKELYAEVKSPRFIKGELRLTERSQVISCISSRLTFKTTLVAFPEFAGKLSILTHEQEKPETVNLRWGETIIRGVKPNKWKICFDAYNNSHYEFIGTTLNNPILEVSDLKDRVKIFVKGPRMELLHLRHVVDQVSILKEPEQKTPPTKAPPPPVPPTKTSPPLVLPTKAPPPVPQIHPFRAALGHLPHQIQSNHFQSSGQKIPAAIKKSYPYLYKEHIHKKSTQEVRIAPAHKAIAIYKSGKWRFYWLGPPSSAIVEKKGGFQKAFDAFKPKYLEMARKPYIASRL</sequence>
<protein>
    <submittedName>
        <fullName evidence="2">Uncharacterized protein</fullName>
    </submittedName>
</protein>
<dbReference type="Proteomes" id="UP001194714">
    <property type="component" value="Unassembled WGS sequence"/>
</dbReference>